<organism evidence="2 3">
    <name type="scientific">Paraphoma chrysanthemicola</name>
    <dbReference type="NCBI Taxonomy" id="798071"/>
    <lineage>
        <taxon>Eukaryota</taxon>
        <taxon>Fungi</taxon>
        <taxon>Dikarya</taxon>
        <taxon>Ascomycota</taxon>
        <taxon>Pezizomycotina</taxon>
        <taxon>Dothideomycetes</taxon>
        <taxon>Pleosporomycetidae</taxon>
        <taxon>Pleosporales</taxon>
        <taxon>Pleosporineae</taxon>
        <taxon>Phaeosphaeriaceae</taxon>
        <taxon>Paraphoma</taxon>
    </lineage>
</organism>
<sequence length="325" mass="36119">MSRTSTQHSGVSIGHSQQRSAAPQPQSSQTPQNFPPIGFTTSDLSHIGSAMSDPALQYDPASAIADTFNQNYTLDSVNFFHGGSLSKSDGSHEVLSNEQERKLDTLFGEGNLVNESPYYQPLVTPQPRPRGDSFNTNTVYDDPPPTSTSQPDHTYSYQPSGQADLPPPSPSHPSLSPSPPRTTHKRRRRPSLVSNASSTSDPIIGSVTKTGKFLCSRPTCTEVSFARQADFRRHWENAHAKGKLEYFCQYPGCARSKKPAGKAKGKSFGAREDKMREHMRTVHYKERKKGGFTRDAGEEDEVKDEDDEGDEEYRPLKRRRDGDWV</sequence>
<feature type="compositionally biased region" description="Polar residues" evidence="1">
    <location>
        <begin position="192"/>
        <end position="201"/>
    </location>
</feature>
<feature type="compositionally biased region" description="Acidic residues" evidence="1">
    <location>
        <begin position="297"/>
        <end position="311"/>
    </location>
</feature>
<dbReference type="OrthoDB" id="2687452at2759"/>
<keyword evidence="3" id="KW-1185">Reference proteome</keyword>
<evidence type="ECO:0008006" key="4">
    <source>
        <dbReference type="Google" id="ProtNLM"/>
    </source>
</evidence>
<feature type="compositionally biased region" description="Polar residues" evidence="1">
    <location>
        <begin position="1"/>
        <end position="10"/>
    </location>
</feature>
<proteinExistence type="predicted"/>
<protein>
    <recommendedName>
        <fullName evidence="4">C2H2-type domain-containing protein</fullName>
    </recommendedName>
</protein>
<dbReference type="Gene3D" id="3.30.160.60">
    <property type="entry name" value="Classic Zinc Finger"/>
    <property type="match status" value="1"/>
</dbReference>
<name>A0A8K0R1N9_9PLEO</name>
<comment type="caution">
    <text evidence="2">The sequence shown here is derived from an EMBL/GenBank/DDBJ whole genome shotgun (WGS) entry which is preliminary data.</text>
</comment>
<evidence type="ECO:0000313" key="2">
    <source>
        <dbReference type="EMBL" id="KAH7080808.1"/>
    </source>
</evidence>
<dbReference type="Proteomes" id="UP000813461">
    <property type="component" value="Unassembled WGS sequence"/>
</dbReference>
<evidence type="ECO:0000256" key="1">
    <source>
        <dbReference type="SAM" id="MobiDB-lite"/>
    </source>
</evidence>
<dbReference type="EMBL" id="JAGMVJ010000015">
    <property type="protein sequence ID" value="KAH7080808.1"/>
    <property type="molecule type" value="Genomic_DNA"/>
</dbReference>
<feature type="region of interest" description="Disordered" evidence="1">
    <location>
        <begin position="111"/>
        <end position="206"/>
    </location>
</feature>
<feature type="compositionally biased region" description="Low complexity" evidence="1">
    <location>
        <begin position="16"/>
        <end position="36"/>
    </location>
</feature>
<feature type="region of interest" description="Disordered" evidence="1">
    <location>
        <begin position="285"/>
        <end position="325"/>
    </location>
</feature>
<accession>A0A8K0R1N9</accession>
<evidence type="ECO:0000313" key="3">
    <source>
        <dbReference type="Proteomes" id="UP000813461"/>
    </source>
</evidence>
<feature type="compositionally biased region" description="Basic and acidic residues" evidence="1">
    <location>
        <begin position="312"/>
        <end position="325"/>
    </location>
</feature>
<dbReference type="AlphaFoldDB" id="A0A8K0R1N9"/>
<feature type="compositionally biased region" description="Pro residues" evidence="1">
    <location>
        <begin position="165"/>
        <end position="180"/>
    </location>
</feature>
<feature type="region of interest" description="Disordered" evidence="1">
    <location>
        <begin position="1"/>
        <end position="46"/>
    </location>
</feature>
<gene>
    <name evidence="2" type="ORF">FB567DRAFT_595144</name>
</gene>
<reference evidence="2" key="1">
    <citation type="journal article" date="2021" name="Nat. Commun.">
        <title>Genetic determinants of endophytism in the Arabidopsis root mycobiome.</title>
        <authorList>
            <person name="Mesny F."/>
            <person name="Miyauchi S."/>
            <person name="Thiergart T."/>
            <person name="Pickel B."/>
            <person name="Atanasova L."/>
            <person name="Karlsson M."/>
            <person name="Huettel B."/>
            <person name="Barry K.W."/>
            <person name="Haridas S."/>
            <person name="Chen C."/>
            <person name="Bauer D."/>
            <person name="Andreopoulos W."/>
            <person name="Pangilinan J."/>
            <person name="LaButti K."/>
            <person name="Riley R."/>
            <person name="Lipzen A."/>
            <person name="Clum A."/>
            <person name="Drula E."/>
            <person name="Henrissat B."/>
            <person name="Kohler A."/>
            <person name="Grigoriev I.V."/>
            <person name="Martin F.M."/>
            <person name="Hacquard S."/>
        </authorList>
    </citation>
    <scope>NUCLEOTIDE SEQUENCE</scope>
    <source>
        <strain evidence="2">MPI-SDFR-AT-0120</strain>
    </source>
</reference>